<evidence type="ECO:0000313" key="7">
    <source>
        <dbReference type="Proteomes" id="UP000284605"/>
    </source>
</evidence>
<dbReference type="Proteomes" id="UP000284605">
    <property type="component" value="Unassembled WGS sequence"/>
</dbReference>
<dbReference type="InterPro" id="IPR050109">
    <property type="entry name" value="HTH-type_TetR-like_transc_reg"/>
</dbReference>
<evidence type="ECO:0000256" key="4">
    <source>
        <dbReference type="PROSITE-ProRule" id="PRU00335"/>
    </source>
</evidence>
<keyword evidence="3" id="KW-0804">Transcription</keyword>
<evidence type="ECO:0000259" key="5">
    <source>
        <dbReference type="PROSITE" id="PS50977"/>
    </source>
</evidence>
<dbReference type="Pfam" id="PF13305">
    <property type="entry name" value="TetR_C_33"/>
    <property type="match status" value="1"/>
</dbReference>
<dbReference type="SUPFAM" id="SSF48498">
    <property type="entry name" value="Tetracyclin repressor-like, C-terminal domain"/>
    <property type="match status" value="1"/>
</dbReference>
<dbReference type="PANTHER" id="PTHR30055">
    <property type="entry name" value="HTH-TYPE TRANSCRIPTIONAL REGULATOR RUTR"/>
    <property type="match status" value="1"/>
</dbReference>
<dbReference type="PROSITE" id="PS50977">
    <property type="entry name" value="HTH_TETR_2"/>
    <property type="match status" value="1"/>
</dbReference>
<dbReference type="InterPro" id="IPR009057">
    <property type="entry name" value="Homeodomain-like_sf"/>
</dbReference>
<evidence type="ECO:0000256" key="2">
    <source>
        <dbReference type="ARBA" id="ARBA00023125"/>
    </source>
</evidence>
<dbReference type="PANTHER" id="PTHR30055:SF201">
    <property type="entry name" value="TRANSCRIPTIONAL REGULATORY PROTEIN"/>
    <property type="match status" value="1"/>
</dbReference>
<evidence type="ECO:0000256" key="1">
    <source>
        <dbReference type="ARBA" id="ARBA00023015"/>
    </source>
</evidence>
<dbReference type="InterPro" id="IPR036271">
    <property type="entry name" value="Tet_transcr_reg_TetR-rel_C_sf"/>
</dbReference>
<proteinExistence type="predicted"/>
<comment type="caution">
    <text evidence="6">The sequence shown here is derived from an EMBL/GenBank/DDBJ whole genome shotgun (WGS) entry which is preliminary data.</text>
</comment>
<feature type="domain" description="HTH tetR-type" evidence="5">
    <location>
        <begin position="1"/>
        <end position="37"/>
    </location>
</feature>
<reference evidence="6 7" key="1">
    <citation type="submission" date="2018-09" db="EMBL/GenBank/DDBJ databases">
        <authorList>
            <person name="Zhu H."/>
        </authorList>
    </citation>
    <scope>NUCLEOTIDE SEQUENCE [LARGE SCALE GENOMIC DNA]</scope>
    <source>
        <strain evidence="6 7">K1W22B-8</strain>
    </source>
</reference>
<dbReference type="InterPro" id="IPR025996">
    <property type="entry name" value="MT1864/Rv1816-like_C"/>
</dbReference>
<dbReference type="GO" id="GO:0000976">
    <property type="term" value="F:transcription cis-regulatory region binding"/>
    <property type="evidence" value="ECO:0007669"/>
    <property type="project" value="TreeGrafter"/>
</dbReference>
<protein>
    <submittedName>
        <fullName evidence="6">TetR/AcrR family transcriptional regulator</fullName>
    </submittedName>
</protein>
<dbReference type="EMBL" id="QYUK01000011">
    <property type="protein sequence ID" value="RJF86906.1"/>
    <property type="molecule type" value="Genomic_DNA"/>
</dbReference>
<sequence>MREAARRAGVSSGAPFRHFAGRTALMTAVAEEAMSRLRAEISLALDAVPGAAPAAVLRAMGLAYLRWARTNPTHFEIISARRQIDFTGSAALTGDLDLLQDMMDEILAAAAPQIAADARLVRLTTRALVYGLARMYVDGQFPTWRVADGEVEAVMTGALDLFIALLLRPAMP</sequence>
<keyword evidence="2 4" id="KW-0238">DNA-binding</keyword>
<evidence type="ECO:0000256" key="3">
    <source>
        <dbReference type="ARBA" id="ARBA00023163"/>
    </source>
</evidence>
<dbReference type="GO" id="GO:0003700">
    <property type="term" value="F:DNA-binding transcription factor activity"/>
    <property type="evidence" value="ECO:0007669"/>
    <property type="project" value="TreeGrafter"/>
</dbReference>
<dbReference type="InterPro" id="IPR001647">
    <property type="entry name" value="HTH_TetR"/>
</dbReference>
<organism evidence="6 7">
    <name type="scientific">Oleomonas cavernae</name>
    <dbReference type="NCBI Taxonomy" id="2320859"/>
    <lineage>
        <taxon>Bacteria</taxon>
        <taxon>Pseudomonadati</taxon>
        <taxon>Pseudomonadota</taxon>
        <taxon>Alphaproteobacteria</taxon>
        <taxon>Acetobacterales</taxon>
        <taxon>Acetobacteraceae</taxon>
        <taxon>Oleomonas</taxon>
    </lineage>
</organism>
<dbReference type="Gene3D" id="1.10.357.10">
    <property type="entry name" value="Tetracycline Repressor, domain 2"/>
    <property type="match status" value="1"/>
</dbReference>
<keyword evidence="1" id="KW-0805">Transcription regulation</keyword>
<evidence type="ECO:0000313" key="6">
    <source>
        <dbReference type="EMBL" id="RJF86906.1"/>
    </source>
</evidence>
<keyword evidence="7" id="KW-1185">Reference proteome</keyword>
<dbReference type="AlphaFoldDB" id="A0A418WAC4"/>
<name>A0A418WAC4_9PROT</name>
<comment type="caution">
    <text evidence="4">Lacks conserved residue(s) required for the propagation of feature annotation.</text>
</comment>
<dbReference type="SUPFAM" id="SSF46689">
    <property type="entry name" value="Homeodomain-like"/>
    <property type="match status" value="1"/>
</dbReference>
<accession>A0A418WAC4</accession>
<dbReference type="OrthoDB" id="7056813at2"/>
<gene>
    <name evidence="6" type="ORF">D3874_07635</name>
</gene>